<dbReference type="Pfam" id="PF00990">
    <property type="entry name" value="GGDEF"/>
    <property type="match status" value="1"/>
</dbReference>
<dbReference type="RefSeq" id="WP_017825591.1">
    <property type="nucleotide sequence ID" value="NZ_KT897275.1"/>
</dbReference>
<keyword evidence="3" id="KW-0614">Plasmid</keyword>
<dbReference type="Gene3D" id="3.30.70.270">
    <property type="match status" value="1"/>
</dbReference>
<dbReference type="InterPro" id="IPR050469">
    <property type="entry name" value="Diguanylate_Cyclase"/>
</dbReference>
<evidence type="ECO:0000313" key="7">
    <source>
        <dbReference type="Proteomes" id="UP000476820"/>
    </source>
</evidence>
<evidence type="ECO:0000313" key="4">
    <source>
        <dbReference type="EMBL" id="NFF89399.1"/>
    </source>
</evidence>
<reference evidence="6 7" key="2">
    <citation type="submission" date="2019-04" db="EMBL/GenBank/DDBJ databases">
        <title>Genome sequencing of Clostridium botulinum Groups I-IV and Clostridium butyricum.</title>
        <authorList>
            <person name="Brunt J."/>
            <person name="Van Vliet A.H.M."/>
            <person name="Stringer S.C."/>
            <person name="Carter A.T."/>
            <person name="Peck M.W."/>
        </authorList>
    </citation>
    <scope>NUCLEOTIDE SEQUENCE [LARGE SCALE GENOMIC DNA]</scope>
    <source>
        <strain evidence="4 7">1605</strain>
        <strain evidence="5 6">CB-K-33E</strain>
    </source>
</reference>
<geneLocation type="plasmid" evidence="3">
    <name>p12/29</name>
</geneLocation>
<protein>
    <submittedName>
        <fullName evidence="3 4">GGDEF domain-containing protein</fullName>
    </submittedName>
</protein>
<dbReference type="PANTHER" id="PTHR45138">
    <property type="entry name" value="REGULATORY COMPONENTS OF SENSORY TRANSDUCTION SYSTEM"/>
    <property type="match status" value="1"/>
</dbReference>
<feature type="domain" description="GGDEF" evidence="2">
    <location>
        <begin position="218"/>
        <end position="349"/>
    </location>
</feature>
<reference evidence="3" key="1">
    <citation type="journal article" date="2016" name="Genome Biol. Evol.">
        <title>Evolution of chromosomal Clostridium botulinum type E neurotoxin gene clusters: evidence provided by their rare plasmid borne counterparts.</title>
        <authorList>
            <person name="Carter A.T."/>
            <person name="Austin J.W."/>
            <person name="Weedmark K.A."/>
            <person name="Peck M.W."/>
        </authorList>
    </citation>
    <scope>NUCLEOTIDE SEQUENCE</scope>
    <source>
        <strain evidence="3">IFR 12/29</strain>
        <plasmid evidence="3">p12/29</plasmid>
    </source>
</reference>
<evidence type="ECO:0000256" key="1">
    <source>
        <dbReference type="SAM" id="Phobius"/>
    </source>
</evidence>
<dbReference type="NCBIfam" id="TIGR00254">
    <property type="entry name" value="GGDEF"/>
    <property type="match status" value="1"/>
</dbReference>
<dbReference type="SUPFAM" id="SSF55073">
    <property type="entry name" value="Nucleotide cyclase"/>
    <property type="match status" value="1"/>
</dbReference>
<dbReference type="Proteomes" id="UP000473681">
    <property type="component" value="Unassembled WGS sequence"/>
</dbReference>
<dbReference type="SMART" id="SM00267">
    <property type="entry name" value="GGDEF"/>
    <property type="match status" value="1"/>
</dbReference>
<evidence type="ECO:0000313" key="3">
    <source>
        <dbReference type="EMBL" id="ALT05297.1"/>
    </source>
</evidence>
<dbReference type="PANTHER" id="PTHR45138:SF9">
    <property type="entry name" value="DIGUANYLATE CYCLASE DGCM-RELATED"/>
    <property type="match status" value="1"/>
</dbReference>
<keyword evidence="1" id="KW-0812">Transmembrane</keyword>
<dbReference type="PROSITE" id="PS50887">
    <property type="entry name" value="GGDEF"/>
    <property type="match status" value="1"/>
</dbReference>
<feature type="transmembrane region" description="Helical" evidence="1">
    <location>
        <begin position="6"/>
        <end position="24"/>
    </location>
</feature>
<evidence type="ECO:0000313" key="6">
    <source>
        <dbReference type="Proteomes" id="UP000473681"/>
    </source>
</evidence>
<dbReference type="InterPro" id="IPR029787">
    <property type="entry name" value="Nucleotide_cyclase"/>
</dbReference>
<sequence>MTIILMSLILVLILSNLTLVIYLLRLKKNITNNNNTENTIIKEILDKVSTNELNFIDSSAINIIHVLKKNYSIDYCTILIKKQNILNIIASDVEKIYQEEIVAHCSKLLTKTKGKAIINSTEDTYLDYGCARKRAIKYSYFLPLGNIGALYIENYDNYVNNNFEVEFFNVVMKNIGIILQNCVYQDTISNLAMKDNLTNLYNRNYMNKHLEMLRKKNISLIIAIMDIDHFKNVNDTYGHDFGDIVLKESSNYIKSNLEHNDEIYRWGGEEFIISFQNQDINEVLSKLDIIREGLSNYKISDAKININITASFGVAILDEKETLEECIKKADNGLYISKENGRNQINFRR</sequence>
<name>A0A126JHP1_CLOBO</name>
<dbReference type="GO" id="GO:0052621">
    <property type="term" value="F:diguanylate cyclase activity"/>
    <property type="evidence" value="ECO:0007669"/>
    <property type="project" value="TreeGrafter"/>
</dbReference>
<organism evidence="3">
    <name type="scientific">Clostridium botulinum</name>
    <dbReference type="NCBI Taxonomy" id="1491"/>
    <lineage>
        <taxon>Bacteria</taxon>
        <taxon>Bacillati</taxon>
        <taxon>Bacillota</taxon>
        <taxon>Clostridia</taxon>
        <taxon>Eubacteriales</taxon>
        <taxon>Clostridiaceae</taxon>
        <taxon>Clostridium</taxon>
    </lineage>
</organism>
<dbReference type="Proteomes" id="UP000476820">
    <property type="component" value="Unassembled WGS sequence"/>
</dbReference>
<proteinExistence type="predicted"/>
<keyword evidence="1" id="KW-1133">Transmembrane helix</keyword>
<evidence type="ECO:0000259" key="2">
    <source>
        <dbReference type="PROSITE" id="PS50887"/>
    </source>
</evidence>
<dbReference type="FunFam" id="3.30.70.270:FF:000001">
    <property type="entry name" value="Diguanylate cyclase domain protein"/>
    <property type="match status" value="1"/>
</dbReference>
<keyword evidence="1" id="KW-0472">Membrane</keyword>
<dbReference type="EMBL" id="SWVK01000030">
    <property type="protein sequence ID" value="NFN36727.1"/>
    <property type="molecule type" value="Genomic_DNA"/>
</dbReference>
<gene>
    <name evidence="4" type="ORF">FC774_16225</name>
    <name evidence="5" type="ORF">FDB51_16805</name>
</gene>
<dbReference type="EMBL" id="KT897275">
    <property type="protein sequence ID" value="ALT05297.1"/>
    <property type="molecule type" value="Genomic_DNA"/>
</dbReference>
<accession>A0A126JHP1</accession>
<dbReference type="CDD" id="cd01949">
    <property type="entry name" value="GGDEF"/>
    <property type="match status" value="1"/>
</dbReference>
<dbReference type="InterPro" id="IPR043128">
    <property type="entry name" value="Rev_trsase/Diguanyl_cyclase"/>
</dbReference>
<dbReference type="AlphaFoldDB" id="A0A126JHP1"/>
<evidence type="ECO:0000313" key="5">
    <source>
        <dbReference type="EMBL" id="NFN36727.1"/>
    </source>
</evidence>
<dbReference type="InterPro" id="IPR000160">
    <property type="entry name" value="GGDEF_dom"/>
</dbReference>
<dbReference type="EMBL" id="SWOV01000066">
    <property type="protein sequence ID" value="NFF89399.1"/>
    <property type="molecule type" value="Genomic_DNA"/>
</dbReference>